<evidence type="ECO:0000313" key="2">
    <source>
        <dbReference type="EMBL" id="EAS85254.1"/>
    </source>
</evidence>
<dbReference type="RefSeq" id="WP_006997841.1">
    <property type="nucleotide sequence ID" value="NZ_CH724130.1"/>
</dbReference>
<dbReference type="Proteomes" id="UP000005306">
    <property type="component" value="Unassembled WGS sequence"/>
</dbReference>
<protein>
    <submittedName>
        <fullName evidence="2">Uncharacterized protein</fullName>
    </submittedName>
</protein>
<keyword evidence="1" id="KW-1133">Transmembrane helix</keyword>
<dbReference type="EMBL" id="AAPV01000001">
    <property type="protein sequence ID" value="EAS85254.1"/>
    <property type="molecule type" value="Genomic_DNA"/>
</dbReference>
<accession>Q1V0H4</accession>
<keyword evidence="1" id="KW-0472">Membrane</keyword>
<sequence length="69" mass="8224">MNTFLFINIIIASLNIFILVYAYSLNFFPIKWRKKIKQDSIVGLAIIFITMLDMFVWVIYSYFRLFSAS</sequence>
<name>Q1V0H4_PELU1</name>
<gene>
    <name evidence="2" type="ORF">PU1002_06016</name>
</gene>
<evidence type="ECO:0000313" key="3">
    <source>
        <dbReference type="Proteomes" id="UP000005306"/>
    </source>
</evidence>
<dbReference type="AlphaFoldDB" id="Q1V0H4"/>
<dbReference type="HOGENOM" id="CLU_2768183_0_0_5"/>
<feature type="transmembrane region" description="Helical" evidence="1">
    <location>
        <begin position="40"/>
        <end position="63"/>
    </location>
</feature>
<organism evidence="2 3">
    <name type="scientific">Pelagibacter ubique (strain HTCC1002)</name>
    <dbReference type="NCBI Taxonomy" id="314261"/>
    <lineage>
        <taxon>Bacteria</taxon>
        <taxon>Pseudomonadati</taxon>
        <taxon>Pseudomonadota</taxon>
        <taxon>Alphaproteobacteria</taxon>
        <taxon>Candidatus Pelagibacterales</taxon>
        <taxon>Candidatus Pelagibacteraceae</taxon>
        <taxon>Candidatus Pelagibacter</taxon>
    </lineage>
</organism>
<keyword evidence="1" id="KW-0812">Transmembrane</keyword>
<feature type="transmembrane region" description="Helical" evidence="1">
    <location>
        <begin position="6"/>
        <end position="28"/>
    </location>
</feature>
<evidence type="ECO:0000256" key="1">
    <source>
        <dbReference type="SAM" id="Phobius"/>
    </source>
</evidence>
<proteinExistence type="predicted"/>
<comment type="caution">
    <text evidence="2">The sequence shown here is derived from an EMBL/GenBank/DDBJ whole genome shotgun (WGS) entry which is preliminary data.</text>
</comment>
<reference evidence="2 3" key="1">
    <citation type="submission" date="2006-04" db="EMBL/GenBank/DDBJ databases">
        <authorList>
            <person name="Giovannoni S.J."/>
            <person name="Cho J.-C."/>
            <person name="Ferriera S."/>
            <person name="Johnson J."/>
            <person name="Kravitz S."/>
            <person name="Halpern A."/>
            <person name="Remington K."/>
            <person name="Beeson K."/>
            <person name="Tran B."/>
            <person name="Rogers Y.-H."/>
            <person name="Friedman R."/>
            <person name="Venter J.C."/>
        </authorList>
    </citation>
    <scope>NUCLEOTIDE SEQUENCE [LARGE SCALE GENOMIC DNA]</scope>
    <source>
        <strain evidence="2 3">HTCC1002</strain>
    </source>
</reference>